<evidence type="ECO:0000256" key="14">
    <source>
        <dbReference type="SAM" id="MobiDB-lite"/>
    </source>
</evidence>
<gene>
    <name evidence="18" type="ORF">D9V37_19510</name>
</gene>
<keyword evidence="9" id="KW-0573">Peptidoglycan synthesis</keyword>
<dbReference type="InterPro" id="IPR001264">
    <property type="entry name" value="Glyco_trans_51"/>
</dbReference>
<evidence type="ECO:0000256" key="2">
    <source>
        <dbReference type="ARBA" id="ARBA00007739"/>
    </source>
</evidence>
<dbReference type="EMBL" id="RDBE01000010">
    <property type="protein sequence ID" value="RLV48241.1"/>
    <property type="molecule type" value="Genomic_DNA"/>
</dbReference>
<reference evidence="18 19" key="1">
    <citation type="submission" date="2018-10" db="EMBL/GenBank/DDBJ databases">
        <title>Marmoricola sp. 4Q3S-7 whole genome shotgun sequence.</title>
        <authorList>
            <person name="Li F."/>
        </authorList>
    </citation>
    <scope>NUCLEOTIDE SEQUENCE [LARGE SCALE GENOMIC DNA]</scope>
    <source>
        <strain evidence="18 19">4Q3S-7</strain>
    </source>
</reference>
<feature type="domain" description="Penicillin-binding protein transpeptidase" evidence="16">
    <location>
        <begin position="357"/>
        <end position="643"/>
    </location>
</feature>
<dbReference type="GO" id="GO:0009002">
    <property type="term" value="F:serine-type D-Ala-D-Ala carboxypeptidase activity"/>
    <property type="evidence" value="ECO:0007669"/>
    <property type="project" value="UniProtKB-EC"/>
</dbReference>
<feature type="domain" description="Glycosyl transferase family 51" evidence="17">
    <location>
        <begin position="74"/>
        <end position="259"/>
    </location>
</feature>
<evidence type="ECO:0000256" key="15">
    <source>
        <dbReference type="SAM" id="Phobius"/>
    </source>
</evidence>
<protein>
    <submittedName>
        <fullName evidence="18">Glycosyl transferase</fullName>
    </submittedName>
</protein>
<dbReference type="AlphaFoldDB" id="A0A3L8NZN8"/>
<feature type="compositionally biased region" description="Basic and acidic residues" evidence="14">
    <location>
        <begin position="715"/>
        <end position="725"/>
    </location>
</feature>
<comment type="similarity">
    <text evidence="2">In the N-terminal section; belongs to the glycosyltransferase 51 family.</text>
</comment>
<keyword evidence="15" id="KW-1133">Transmembrane helix</keyword>
<evidence type="ECO:0000256" key="13">
    <source>
        <dbReference type="ARBA" id="ARBA00049902"/>
    </source>
</evidence>
<dbReference type="GO" id="GO:0006508">
    <property type="term" value="P:proteolysis"/>
    <property type="evidence" value="ECO:0007669"/>
    <property type="project" value="UniProtKB-KW"/>
</dbReference>
<comment type="caution">
    <text evidence="18">The sequence shown here is derived from an EMBL/GenBank/DDBJ whole genome shotgun (WGS) entry which is preliminary data.</text>
</comment>
<feature type="region of interest" description="Disordered" evidence="14">
    <location>
        <begin position="672"/>
        <end position="725"/>
    </location>
</feature>
<feature type="transmembrane region" description="Helical" evidence="15">
    <location>
        <begin position="12"/>
        <end position="37"/>
    </location>
</feature>
<evidence type="ECO:0000259" key="16">
    <source>
        <dbReference type="Pfam" id="PF00905"/>
    </source>
</evidence>
<name>A0A3L8NZN8_9ACTN</name>
<dbReference type="Gene3D" id="3.40.710.10">
    <property type="entry name" value="DD-peptidase/beta-lactamase superfamily"/>
    <property type="match status" value="1"/>
</dbReference>
<dbReference type="GO" id="GO:0008360">
    <property type="term" value="P:regulation of cell shape"/>
    <property type="evidence" value="ECO:0007669"/>
    <property type="project" value="UniProtKB-KW"/>
</dbReference>
<evidence type="ECO:0000313" key="19">
    <source>
        <dbReference type="Proteomes" id="UP000281708"/>
    </source>
</evidence>
<evidence type="ECO:0000313" key="18">
    <source>
        <dbReference type="EMBL" id="RLV48241.1"/>
    </source>
</evidence>
<evidence type="ECO:0000256" key="1">
    <source>
        <dbReference type="ARBA" id="ARBA00007090"/>
    </source>
</evidence>
<keyword evidence="8" id="KW-0133">Cell shape</keyword>
<keyword evidence="10" id="KW-0511">Multifunctional enzyme</keyword>
<evidence type="ECO:0000256" key="8">
    <source>
        <dbReference type="ARBA" id="ARBA00022960"/>
    </source>
</evidence>
<organism evidence="18 19">
    <name type="scientific">Nocardioides mangrovicus</name>
    <dbReference type="NCBI Taxonomy" id="2478913"/>
    <lineage>
        <taxon>Bacteria</taxon>
        <taxon>Bacillati</taxon>
        <taxon>Actinomycetota</taxon>
        <taxon>Actinomycetes</taxon>
        <taxon>Propionibacteriales</taxon>
        <taxon>Nocardioidaceae</taxon>
        <taxon>Nocardioides</taxon>
    </lineage>
</organism>
<proteinExistence type="inferred from homology"/>
<dbReference type="PANTHER" id="PTHR32282">
    <property type="entry name" value="BINDING PROTEIN TRANSPEPTIDASE, PUTATIVE-RELATED"/>
    <property type="match status" value="1"/>
</dbReference>
<evidence type="ECO:0000256" key="7">
    <source>
        <dbReference type="ARBA" id="ARBA00022801"/>
    </source>
</evidence>
<dbReference type="SUPFAM" id="SSF56601">
    <property type="entry name" value="beta-lactamase/transpeptidase-like"/>
    <property type="match status" value="1"/>
</dbReference>
<evidence type="ECO:0000256" key="4">
    <source>
        <dbReference type="ARBA" id="ARBA00022670"/>
    </source>
</evidence>
<dbReference type="InterPro" id="IPR050396">
    <property type="entry name" value="Glycosyltr_51/Transpeptidase"/>
</dbReference>
<dbReference type="GO" id="GO:0009252">
    <property type="term" value="P:peptidoglycan biosynthetic process"/>
    <property type="evidence" value="ECO:0007669"/>
    <property type="project" value="UniProtKB-KW"/>
</dbReference>
<dbReference type="Proteomes" id="UP000281708">
    <property type="component" value="Unassembled WGS sequence"/>
</dbReference>
<dbReference type="PANTHER" id="PTHR32282:SF33">
    <property type="entry name" value="PEPTIDOGLYCAN GLYCOSYLTRANSFERASE"/>
    <property type="match status" value="1"/>
</dbReference>
<dbReference type="GO" id="GO:0008658">
    <property type="term" value="F:penicillin binding"/>
    <property type="evidence" value="ECO:0007669"/>
    <property type="project" value="InterPro"/>
</dbReference>
<dbReference type="Pfam" id="PF00912">
    <property type="entry name" value="Transgly"/>
    <property type="match status" value="1"/>
</dbReference>
<evidence type="ECO:0000256" key="10">
    <source>
        <dbReference type="ARBA" id="ARBA00023268"/>
    </source>
</evidence>
<accession>A0A3L8NZN8</accession>
<evidence type="ECO:0000256" key="11">
    <source>
        <dbReference type="ARBA" id="ARBA00023316"/>
    </source>
</evidence>
<keyword evidence="6 18" id="KW-0808">Transferase</keyword>
<evidence type="ECO:0000256" key="6">
    <source>
        <dbReference type="ARBA" id="ARBA00022679"/>
    </source>
</evidence>
<comment type="catalytic activity">
    <reaction evidence="13">
        <text>[GlcNAc-(1-&gt;4)-Mur2Ac(oyl-L-Ala-gamma-D-Glu-L-Lys-D-Ala-D-Ala)](n)-di-trans,octa-cis-undecaprenyl diphosphate + beta-D-GlcNAc-(1-&gt;4)-Mur2Ac(oyl-L-Ala-gamma-D-Glu-L-Lys-D-Ala-D-Ala)-di-trans,octa-cis-undecaprenyl diphosphate = [GlcNAc-(1-&gt;4)-Mur2Ac(oyl-L-Ala-gamma-D-Glu-L-Lys-D-Ala-D-Ala)](n+1)-di-trans,octa-cis-undecaprenyl diphosphate + di-trans,octa-cis-undecaprenyl diphosphate + H(+)</text>
        <dbReference type="Rhea" id="RHEA:23708"/>
        <dbReference type="Rhea" id="RHEA-COMP:9602"/>
        <dbReference type="Rhea" id="RHEA-COMP:9603"/>
        <dbReference type="ChEBI" id="CHEBI:15378"/>
        <dbReference type="ChEBI" id="CHEBI:58405"/>
        <dbReference type="ChEBI" id="CHEBI:60033"/>
        <dbReference type="ChEBI" id="CHEBI:78435"/>
        <dbReference type="EC" id="2.4.99.28"/>
    </reaction>
</comment>
<dbReference type="GO" id="GO:0071555">
    <property type="term" value="P:cell wall organization"/>
    <property type="evidence" value="ECO:0007669"/>
    <property type="project" value="UniProtKB-KW"/>
</dbReference>
<dbReference type="Gene3D" id="1.10.3810.10">
    <property type="entry name" value="Biosynthetic peptidoglycan transglycosylase-like"/>
    <property type="match status" value="1"/>
</dbReference>
<keyword evidence="19" id="KW-1185">Reference proteome</keyword>
<keyword evidence="15" id="KW-0812">Transmembrane</keyword>
<evidence type="ECO:0000256" key="12">
    <source>
        <dbReference type="ARBA" id="ARBA00034000"/>
    </source>
</evidence>
<evidence type="ECO:0000259" key="17">
    <source>
        <dbReference type="Pfam" id="PF00912"/>
    </source>
</evidence>
<keyword evidence="4" id="KW-0645">Protease</keyword>
<comment type="catalytic activity">
    <reaction evidence="12">
        <text>Preferential cleavage: (Ac)2-L-Lys-D-Ala-|-D-Ala. Also transpeptidation of peptidyl-alanyl moieties that are N-acyl substituents of D-alanine.</text>
        <dbReference type="EC" id="3.4.16.4"/>
    </reaction>
</comment>
<dbReference type="FunFam" id="1.10.3810.10:FF:000001">
    <property type="entry name" value="Penicillin-binding protein 1A"/>
    <property type="match status" value="1"/>
</dbReference>
<feature type="compositionally biased region" description="Polar residues" evidence="14">
    <location>
        <begin position="679"/>
        <end position="704"/>
    </location>
</feature>
<dbReference type="GO" id="GO:0008955">
    <property type="term" value="F:peptidoglycan glycosyltransferase activity"/>
    <property type="evidence" value="ECO:0007669"/>
    <property type="project" value="UniProtKB-EC"/>
</dbReference>
<keyword evidence="11" id="KW-0961">Cell wall biogenesis/degradation</keyword>
<keyword evidence="5" id="KW-0328">Glycosyltransferase</keyword>
<evidence type="ECO:0000256" key="3">
    <source>
        <dbReference type="ARBA" id="ARBA00022645"/>
    </source>
</evidence>
<keyword evidence="3" id="KW-0121">Carboxypeptidase</keyword>
<dbReference type="InterPro" id="IPR012338">
    <property type="entry name" value="Beta-lactam/transpept-like"/>
</dbReference>
<keyword evidence="7" id="KW-0378">Hydrolase</keyword>
<keyword evidence="15" id="KW-0472">Membrane</keyword>
<dbReference type="SUPFAM" id="SSF53955">
    <property type="entry name" value="Lysozyme-like"/>
    <property type="match status" value="1"/>
</dbReference>
<dbReference type="Pfam" id="PF00905">
    <property type="entry name" value="Transpeptidase"/>
    <property type="match status" value="1"/>
</dbReference>
<dbReference type="InterPro" id="IPR023346">
    <property type="entry name" value="Lysozyme-like_dom_sf"/>
</dbReference>
<dbReference type="InterPro" id="IPR036950">
    <property type="entry name" value="PBP_transglycosylase"/>
</dbReference>
<dbReference type="InterPro" id="IPR001460">
    <property type="entry name" value="PCN-bd_Tpept"/>
</dbReference>
<evidence type="ECO:0000256" key="9">
    <source>
        <dbReference type="ARBA" id="ARBA00022984"/>
    </source>
</evidence>
<evidence type="ECO:0000256" key="5">
    <source>
        <dbReference type="ARBA" id="ARBA00022676"/>
    </source>
</evidence>
<comment type="similarity">
    <text evidence="1">In the C-terminal section; belongs to the transpeptidase family.</text>
</comment>
<dbReference type="GO" id="GO:0030288">
    <property type="term" value="C:outer membrane-bounded periplasmic space"/>
    <property type="evidence" value="ECO:0007669"/>
    <property type="project" value="TreeGrafter"/>
</dbReference>
<sequence length="725" mass="77258">MADERLDATKVVSHVGVMIAVSVVLGLLVGGLAIPFAGALGIASTSAAKSLDDLPVQLQTSALPQRTRMLASNGQTIATFYDENRTNVSLDQIAPIMRTAIVSIEDYRFYQHGALDLKGTLRAFVTNSGSSGVVQGGSSITQQLAKLTLLQDSQTASERKAATADTYQRKIAELRHAIAFEQHHSKDWILNRYLNIAYFGDGAYGIQAASRHYFNVDAKNLNLRQAALLAGLVKNPVGYDPTNNPAAAKTRRDIVLDRMAQLHKITTEKAETVKKRPVGLNLTPSSNGCASSDYPFFCDYAYRYLLTDPSLGKTVEDRKELIYAGGLTIKTTIDPRYQKAADNAVSAHVKATDQAIGAVAMVEPGTGQVRAISQSRPMGRNGSLGQTYLNYVVPSSLGDSGGFQAGSTFKLFVLAAALGQGLSPYTSINSPAALKVALNSYETCSGPYTSSEDFTFHNSTDSGRMNMYTGMQLSVNTFFVQLEQRTGLCEPWTLAKKMGVNLTVKPTPAFTLGVNSVSPLEMAEAYATVAARGNHCKATPVTEILNSDNKEFKKYSSDCDQVMTQSTADRIADILKGVMTGRGFGAALAIDKESAGKTGTTQDNKAVWFDGFTPAIATVAMVAGANQQGTPITLNGQSVGGEIIGTAHGSTVAGPIWGDTMKAIQDLLPDESFVEPTNDYGSTQGFNNPTSATTGNGGQAQTQVAAPKPRKHRGHGDGHGPRPRH</sequence>